<dbReference type="Pfam" id="PF13277">
    <property type="entry name" value="YmdB"/>
    <property type="match status" value="1"/>
</dbReference>
<accession>A0AAE3DYN9</accession>
<feature type="binding site" evidence="7">
    <location>
        <position position="176"/>
    </location>
    <ligand>
        <name>Fe cation</name>
        <dbReference type="ChEBI" id="CHEBI:24875"/>
        <label>2</label>
    </ligand>
</feature>
<dbReference type="GO" id="GO:0004113">
    <property type="term" value="F:2',3'-cyclic-nucleotide 3'-phosphodiesterase activity"/>
    <property type="evidence" value="ECO:0007669"/>
    <property type="project" value="TreeGrafter"/>
</dbReference>
<dbReference type="FunFam" id="3.60.21.10:FF:000016">
    <property type="entry name" value="Putative metallophosphoesterase"/>
    <property type="match status" value="1"/>
</dbReference>
<feature type="binding site" evidence="7">
    <location>
        <position position="39"/>
    </location>
    <ligand>
        <name>Fe cation</name>
        <dbReference type="ChEBI" id="CHEBI:24875"/>
        <label>2</label>
    </ligand>
</feature>
<feature type="binding site" evidence="7">
    <location>
        <position position="40"/>
    </location>
    <ligand>
        <name>Fe cation</name>
        <dbReference type="ChEBI" id="CHEBI:24875"/>
        <label>1</label>
    </ligand>
</feature>
<dbReference type="EMBL" id="JAJEQM010000008">
    <property type="protein sequence ID" value="MCC2210522.1"/>
    <property type="molecule type" value="Genomic_DNA"/>
</dbReference>
<evidence type="ECO:0000256" key="7">
    <source>
        <dbReference type="PIRSR" id="PIRSR004789-51"/>
    </source>
</evidence>
<dbReference type="Gene3D" id="3.60.21.10">
    <property type="match status" value="1"/>
</dbReference>
<evidence type="ECO:0000256" key="4">
    <source>
        <dbReference type="ARBA" id="ARBA00023004"/>
    </source>
</evidence>
<protein>
    <submittedName>
        <fullName evidence="8">TIGR00282 family metallophosphoesterase</fullName>
    </submittedName>
</protein>
<evidence type="ECO:0000313" key="8">
    <source>
        <dbReference type="EMBL" id="MCC2210522.1"/>
    </source>
</evidence>
<dbReference type="Proteomes" id="UP001198242">
    <property type="component" value="Unassembled WGS sequence"/>
</dbReference>
<evidence type="ECO:0000256" key="2">
    <source>
        <dbReference type="ARBA" id="ARBA00022723"/>
    </source>
</evidence>
<evidence type="ECO:0000256" key="1">
    <source>
        <dbReference type="ARBA" id="ARBA00001965"/>
    </source>
</evidence>
<dbReference type="NCBIfam" id="TIGR00282">
    <property type="entry name" value="TIGR00282 family metallophosphoesterase"/>
    <property type="match status" value="1"/>
</dbReference>
<feature type="binding site" evidence="7">
    <location>
        <position position="8"/>
    </location>
    <ligand>
        <name>Fe cation</name>
        <dbReference type="ChEBI" id="CHEBI:24875"/>
        <label>1</label>
    </ligand>
</feature>
<sequence length="260" mass="28543">MKILCIGDIVSRIGRDMLFKYVDDMKYQKGIDLVIANGENATHGRGLARNAYDELIRAGIDVITMGNHTWDAKEVVDIMRNEGNVIRPANYNKKCPGEGSIVFTAKNGVKVGVVNLIGRTYLDPADSPFDAAEREVAKLKKSTNIIIVDFHAEATSEKLAMAYFLDGKVSAVFGTHTHVQTADEVILPKGTGNITDLGMTGPQISILGRENNAIIKKFITGMPQKFEIANGKGQFCGCIFDIDEQSGLCTDIERIFIREK</sequence>
<feature type="active site" description="Proton donor" evidence="6">
    <location>
        <position position="68"/>
    </location>
</feature>
<dbReference type="InterPro" id="IPR029052">
    <property type="entry name" value="Metallo-depent_PP-like"/>
</dbReference>
<comment type="caution">
    <text evidence="8">The sequence shown here is derived from an EMBL/GenBank/DDBJ whole genome shotgun (WGS) entry which is preliminary data.</text>
</comment>
<dbReference type="PANTHER" id="PTHR36303:SF1">
    <property type="entry name" value="2',3'-CYCLIC-NUCLEOTIDE 2'-PHOSPHODIESTERASE"/>
    <property type="match status" value="1"/>
</dbReference>
<dbReference type="PIRSF" id="PIRSF004789">
    <property type="entry name" value="DR1281"/>
    <property type="match status" value="1"/>
</dbReference>
<evidence type="ECO:0000313" key="9">
    <source>
        <dbReference type="Proteomes" id="UP001198242"/>
    </source>
</evidence>
<keyword evidence="4" id="KW-0408">Iron</keyword>
<dbReference type="CDD" id="cd07382">
    <property type="entry name" value="MPP_DR1281"/>
    <property type="match status" value="1"/>
</dbReference>
<dbReference type="PANTHER" id="PTHR36303">
    <property type="entry name" value="2',3'-CYCLIC-NUCLEOTIDE 2'-PHOSPHODIESTERASE"/>
    <property type="match status" value="1"/>
</dbReference>
<keyword evidence="9" id="KW-1185">Reference proteome</keyword>
<feature type="binding site" evidence="7">
    <location>
        <position position="178"/>
    </location>
    <ligand>
        <name>Fe cation</name>
        <dbReference type="ChEBI" id="CHEBI:24875"/>
        <label>1</label>
    </ligand>
</feature>
<feature type="binding site" evidence="7">
    <location>
        <position position="151"/>
    </location>
    <ligand>
        <name>Fe cation</name>
        <dbReference type="ChEBI" id="CHEBI:24875"/>
        <label>2</label>
    </ligand>
</feature>
<keyword evidence="3" id="KW-0378">Hydrolase</keyword>
<comment type="cofactor">
    <cofactor evidence="1">
        <name>Fe(3+)</name>
        <dbReference type="ChEBI" id="CHEBI:29034"/>
    </cofactor>
</comment>
<evidence type="ECO:0000256" key="5">
    <source>
        <dbReference type="ARBA" id="ARBA00061401"/>
    </source>
</evidence>
<dbReference type="InterPro" id="IPR005235">
    <property type="entry name" value="YmdB-like"/>
</dbReference>
<feature type="binding site" evidence="7">
    <location>
        <position position="67"/>
    </location>
    <ligand>
        <name>Fe cation</name>
        <dbReference type="ChEBI" id="CHEBI:24875"/>
        <label>2</label>
    </ligand>
</feature>
<organism evidence="8 9">
    <name type="scientific">Hominilimicola fabiformis</name>
    <dbReference type="NCBI Taxonomy" id="2885356"/>
    <lineage>
        <taxon>Bacteria</taxon>
        <taxon>Bacillati</taxon>
        <taxon>Bacillota</taxon>
        <taxon>Clostridia</taxon>
        <taxon>Eubacteriales</taxon>
        <taxon>Oscillospiraceae</taxon>
        <taxon>Hominilimicola</taxon>
    </lineage>
</organism>
<feature type="binding site" evidence="7">
    <location>
        <position position="39"/>
    </location>
    <ligand>
        <name>Fe cation</name>
        <dbReference type="ChEBI" id="CHEBI:24875"/>
        <label>1</label>
    </ligand>
</feature>
<evidence type="ECO:0000256" key="3">
    <source>
        <dbReference type="ARBA" id="ARBA00022801"/>
    </source>
</evidence>
<dbReference type="GO" id="GO:0046872">
    <property type="term" value="F:metal ion binding"/>
    <property type="evidence" value="ECO:0007669"/>
    <property type="project" value="UniProtKB-KW"/>
</dbReference>
<dbReference type="SUPFAM" id="SSF56300">
    <property type="entry name" value="Metallo-dependent phosphatases"/>
    <property type="match status" value="1"/>
</dbReference>
<evidence type="ECO:0000256" key="6">
    <source>
        <dbReference type="PIRSR" id="PIRSR004789-50"/>
    </source>
</evidence>
<proteinExistence type="inferred from homology"/>
<keyword evidence="2 7" id="KW-0479">Metal-binding</keyword>
<dbReference type="AlphaFoldDB" id="A0AAE3DYN9"/>
<gene>
    <name evidence="8" type="ORF">LKE05_06925</name>
</gene>
<reference evidence="8 9" key="1">
    <citation type="submission" date="2021-10" db="EMBL/GenBank/DDBJ databases">
        <title>Anaerobic single-cell dispensing facilitates the cultivation of human gut bacteria.</title>
        <authorList>
            <person name="Afrizal A."/>
        </authorList>
    </citation>
    <scope>NUCLEOTIDE SEQUENCE [LARGE SCALE GENOMIC DNA]</scope>
    <source>
        <strain evidence="8 9">CLA-AA-H232</strain>
    </source>
</reference>
<name>A0AAE3DYN9_9FIRM</name>
<comment type="similarity">
    <text evidence="5">Belongs to the YmdB-like family.</text>
</comment>